<protein>
    <submittedName>
        <fullName evidence="1">Uncharacterized protein</fullName>
    </submittedName>
</protein>
<reference evidence="1 2" key="1">
    <citation type="submission" date="2018-06" db="EMBL/GenBank/DDBJ databases">
        <authorList>
            <consortium name="Pathogen Informatics"/>
            <person name="Doyle S."/>
        </authorList>
    </citation>
    <scope>NUCLEOTIDE SEQUENCE [LARGE SCALE GENOMIC DNA]</scope>
    <source>
        <strain evidence="1 2">NCTC13767</strain>
    </source>
</reference>
<proteinExistence type="predicted"/>
<evidence type="ECO:0000313" key="2">
    <source>
        <dbReference type="Proteomes" id="UP000254510"/>
    </source>
</evidence>
<dbReference type="AlphaFoldDB" id="A0A380K3H8"/>
<organism evidence="1 2">
    <name type="scientific">Streptococcus gallolyticus</name>
    <dbReference type="NCBI Taxonomy" id="315405"/>
    <lineage>
        <taxon>Bacteria</taxon>
        <taxon>Bacillati</taxon>
        <taxon>Bacillota</taxon>
        <taxon>Bacilli</taxon>
        <taxon>Lactobacillales</taxon>
        <taxon>Streptococcaceae</taxon>
        <taxon>Streptococcus</taxon>
    </lineage>
</organism>
<dbReference type="EMBL" id="UHFM01000006">
    <property type="protein sequence ID" value="SUN59105.1"/>
    <property type="molecule type" value="Genomic_DNA"/>
</dbReference>
<sequence>MRTDELKELEKLGFELSDLLPRLEMIQHASEAVTALNQKADNATTAYFATKVLSNIYTQMQKLSAEIDDIAYKLINFEEEAE</sequence>
<dbReference type="Proteomes" id="UP000254510">
    <property type="component" value="Unassembled WGS sequence"/>
</dbReference>
<accession>A0A380K3H8</accession>
<name>A0A380K3H8_9STRE</name>
<evidence type="ECO:0000313" key="1">
    <source>
        <dbReference type="EMBL" id="SUN59105.1"/>
    </source>
</evidence>
<gene>
    <name evidence="1" type="ORF">NCTC13767_01119</name>
</gene>